<dbReference type="InterPro" id="IPR013783">
    <property type="entry name" value="Ig-like_fold"/>
</dbReference>
<evidence type="ECO:0000313" key="10">
    <source>
        <dbReference type="EMBL" id="KAF5925657.1"/>
    </source>
</evidence>
<evidence type="ECO:0000256" key="3">
    <source>
        <dbReference type="ARBA" id="ARBA00022729"/>
    </source>
</evidence>
<evidence type="ECO:0000313" key="11">
    <source>
        <dbReference type="Proteomes" id="UP000551758"/>
    </source>
</evidence>
<reference evidence="10 11" key="1">
    <citation type="journal article" date="2020" name="Mol. Biol. Evol.">
        <title>Interspecific Gene Flow and the Evolution of Specialization in Black and White Rhinoceros.</title>
        <authorList>
            <person name="Moodley Y."/>
            <person name="Westbury M.V."/>
            <person name="Russo I.M."/>
            <person name="Gopalakrishnan S."/>
            <person name="Rakotoarivelo A."/>
            <person name="Olsen R.A."/>
            <person name="Prost S."/>
            <person name="Tunstall T."/>
            <person name="Ryder O.A."/>
            <person name="Dalen L."/>
            <person name="Bruford M.W."/>
        </authorList>
    </citation>
    <scope>NUCLEOTIDE SEQUENCE [LARGE SCALE GENOMIC DNA]</scope>
    <source>
        <strain evidence="10">SBR-YM</strain>
        <tissue evidence="10">Skin</tissue>
    </source>
</reference>
<keyword evidence="6" id="KW-1015">Disulfide bond</keyword>
<keyword evidence="11" id="KW-1185">Reference proteome</keyword>
<dbReference type="Gene3D" id="2.60.40.10">
    <property type="entry name" value="Immunoglobulins"/>
    <property type="match status" value="1"/>
</dbReference>
<evidence type="ECO:0000256" key="6">
    <source>
        <dbReference type="ARBA" id="ARBA00023157"/>
    </source>
</evidence>
<organism evidence="10 11">
    <name type="scientific">Diceros bicornis minor</name>
    <name type="common">South-central black rhinoceros</name>
    <dbReference type="NCBI Taxonomy" id="77932"/>
    <lineage>
        <taxon>Eukaryota</taxon>
        <taxon>Metazoa</taxon>
        <taxon>Chordata</taxon>
        <taxon>Craniata</taxon>
        <taxon>Vertebrata</taxon>
        <taxon>Euteleostomi</taxon>
        <taxon>Mammalia</taxon>
        <taxon>Eutheria</taxon>
        <taxon>Laurasiatheria</taxon>
        <taxon>Perissodactyla</taxon>
        <taxon>Rhinocerotidae</taxon>
        <taxon>Diceros</taxon>
    </lineage>
</organism>
<proteinExistence type="predicted"/>
<dbReference type="AlphaFoldDB" id="A0A7J7FCH7"/>
<evidence type="ECO:0000256" key="8">
    <source>
        <dbReference type="SAM" id="MobiDB-lite"/>
    </source>
</evidence>
<dbReference type="SMART" id="SM00409">
    <property type="entry name" value="IG"/>
    <property type="match status" value="1"/>
</dbReference>
<dbReference type="Proteomes" id="UP000551758">
    <property type="component" value="Unassembled WGS sequence"/>
</dbReference>
<keyword evidence="7" id="KW-0325">Glycoprotein</keyword>
<keyword evidence="4" id="KW-0391">Immunity</keyword>
<feature type="domain" description="Ig-like" evidence="9">
    <location>
        <begin position="114"/>
        <end position="228"/>
    </location>
</feature>
<keyword evidence="3" id="KW-0732">Signal</keyword>
<gene>
    <name evidence="10" type="ORF">HPG69_002106</name>
</gene>
<dbReference type="InterPro" id="IPR003599">
    <property type="entry name" value="Ig_sub"/>
</dbReference>
<evidence type="ECO:0000256" key="5">
    <source>
        <dbReference type="ARBA" id="ARBA00023136"/>
    </source>
</evidence>
<feature type="region of interest" description="Disordered" evidence="8">
    <location>
        <begin position="238"/>
        <end position="277"/>
    </location>
</feature>
<comment type="subcellular location">
    <subcellularLocation>
        <location evidence="1">Cell membrane</location>
    </subcellularLocation>
</comment>
<sequence>MSIWKMLKTSFQEPISGGGSRPNQETTLPSADVWPGNTRIESCLVWGCASGCCVCFCLGPPTEDQTQILSSEAWNPRLHLNYEISDKNNYSSNIEESEHHCERLMVSSTRRRSPKSHSSQAALWVTKSTQSNAMESTEEDPVHLPCNHPTIGGNKYIYGYIYWYRQIPTQGPEYVIHGLKSNVTSGMLSVTITTDIKSSTLILPQATLRDTAVYYCIVRGTLGQRGLHLCNTSLVGKGSSIGHPKRRLHKNEQKPKRRRRKVKEEQRKRSKEKIMRK</sequence>
<dbReference type="Pfam" id="PF07686">
    <property type="entry name" value="V-set"/>
    <property type="match status" value="1"/>
</dbReference>
<dbReference type="SUPFAM" id="SSF48726">
    <property type="entry name" value="Immunoglobulin"/>
    <property type="match status" value="1"/>
</dbReference>
<dbReference type="InterPro" id="IPR013106">
    <property type="entry name" value="Ig_V-set"/>
</dbReference>
<dbReference type="PROSITE" id="PS50835">
    <property type="entry name" value="IG_LIKE"/>
    <property type="match status" value="1"/>
</dbReference>
<name>A0A7J7FCH7_DICBM</name>
<dbReference type="GO" id="GO:0005886">
    <property type="term" value="C:plasma membrane"/>
    <property type="evidence" value="ECO:0007669"/>
    <property type="project" value="UniProtKB-SubCell"/>
</dbReference>
<feature type="compositionally biased region" description="Basic residues" evidence="8">
    <location>
        <begin position="268"/>
        <end position="277"/>
    </location>
</feature>
<dbReference type="InterPro" id="IPR052051">
    <property type="entry name" value="TCR_complex_component"/>
</dbReference>
<comment type="caution">
    <text evidence="10">The sequence shown here is derived from an EMBL/GenBank/DDBJ whole genome shotgun (WGS) entry which is preliminary data.</text>
</comment>
<dbReference type="EMBL" id="JACDTQ010000812">
    <property type="protein sequence ID" value="KAF5925657.1"/>
    <property type="molecule type" value="Genomic_DNA"/>
</dbReference>
<evidence type="ECO:0000256" key="4">
    <source>
        <dbReference type="ARBA" id="ARBA00022859"/>
    </source>
</evidence>
<protein>
    <recommendedName>
        <fullName evidence="9">Ig-like domain-containing protein</fullName>
    </recommendedName>
</protein>
<dbReference type="InterPro" id="IPR007110">
    <property type="entry name" value="Ig-like_dom"/>
</dbReference>
<dbReference type="GO" id="GO:0002376">
    <property type="term" value="P:immune system process"/>
    <property type="evidence" value="ECO:0007669"/>
    <property type="project" value="UniProtKB-KW"/>
</dbReference>
<evidence type="ECO:0000259" key="9">
    <source>
        <dbReference type="PROSITE" id="PS50835"/>
    </source>
</evidence>
<accession>A0A7J7FCH7</accession>
<evidence type="ECO:0000256" key="2">
    <source>
        <dbReference type="ARBA" id="ARBA00022475"/>
    </source>
</evidence>
<dbReference type="PANTHER" id="PTHR19433">
    <property type="entry name" value="T-CELL RECEPTOR ALPHA CHAIN V REGION-RELATED"/>
    <property type="match status" value="1"/>
</dbReference>
<dbReference type="InterPro" id="IPR036179">
    <property type="entry name" value="Ig-like_dom_sf"/>
</dbReference>
<evidence type="ECO:0000256" key="1">
    <source>
        <dbReference type="ARBA" id="ARBA00004236"/>
    </source>
</evidence>
<keyword evidence="5" id="KW-0472">Membrane</keyword>
<feature type="compositionally biased region" description="Basic residues" evidence="8">
    <location>
        <begin position="243"/>
        <end position="261"/>
    </location>
</feature>
<dbReference type="PANTHER" id="PTHR19433:SF86">
    <property type="entry name" value="T CELL RECEPTOR ALPHA VARIABLE 26-2"/>
    <property type="match status" value="1"/>
</dbReference>
<feature type="region of interest" description="Disordered" evidence="8">
    <location>
        <begin position="13"/>
        <end position="32"/>
    </location>
</feature>
<dbReference type="GO" id="GO:0009617">
    <property type="term" value="P:response to bacterium"/>
    <property type="evidence" value="ECO:0007669"/>
    <property type="project" value="TreeGrafter"/>
</dbReference>
<keyword evidence="2" id="KW-1003">Cell membrane</keyword>
<evidence type="ECO:0000256" key="7">
    <source>
        <dbReference type="ARBA" id="ARBA00023180"/>
    </source>
</evidence>